<reference evidence="1 3" key="1">
    <citation type="journal article" date="2017" name="Biosci Microbiota Food Health">
        <title>Genomic characterization reconfirms the taxonomic status of Lactobacillus parakefiri.</title>
        <authorList>
            <person name="Tanizawa Y."/>
            <person name="Kobayashi H."/>
            <person name="Kaminuma E."/>
            <person name="Sakamoto M."/>
            <person name="Ohkuma M."/>
            <person name="Nakamura Y."/>
            <person name="Arita M."/>
            <person name="Tohno M."/>
        </authorList>
    </citation>
    <scope>NUCLEOTIDE SEQUENCE [LARGE SCALE GENOMIC DNA]</scope>
    <source>
        <strain evidence="1 3">JCM 8573</strain>
    </source>
</reference>
<organism evidence="1 3">
    <name type="scientific">Lentilactobacillus parakefiri</name>
    <dbReference type="NCBI Taxonomy" id="152332"/>
    <lineage>
        <taxon>Bacteria</taxon>
        <taxon>Bacillati</taxon>
        <taxon>Bacillota</taxon>
        <taxon>Bacilli</taxon>
        <taxon>Lactobacillales</taxon>
        <taxon>Lactobacillaceae</taxon>
        <taxon>Lentilactobacillus</taxon>
    </lineage>
</organism>
<name>A0A224V4Z5_9LACO</name>
<evidence type="ECO:0000313" key="3">
    <source>
        <dbReference type="Proteomes" id="UP000214739"/>
    </source>
</evidence>
<dbReference type="Proteomes" id="UP000294668">
    <property type="component" value="Unassembled WGS sequence"/>
</dbReference>
<dbReference type="EMBL" id="BDGB01000054">
    <property type="protein sequence ID" value="GAW72058.1"/>
    <property type="molecule type" value="Genomic_DNA"/>
</dbReference>
<sequence length="56" mass="6767">MKIKAIRQLHIINRMEKTVQNKLFRQFFNGEISAVALTNQLARAEYILNEMRKRQY</sequence>
<accession>A0A224V4Z5</accession>
<comment type="caution">
    <text evidence="1">The sequence shown here is derived from an EMBL/GenBank/DDBJ whole genome shotgun (WGS) entry which is preliminary data.</text>
</comment>
<evidence type="ECO:0000313" key="4">
    <source>
        <dbReference type="Proteomes" id="UP000294668"/>
    </source>
</evidence>
<evidence type="ECO:0000313" key="1">
    <source>
        <dbReference type="EMBL" id="GAW72058.1"/>
    </source>
</evidence>
<proteinExistence type="predicted"/>
<reference evidence="2 4" key="2">
    <citation type="journal article" date="2019" name="Appl. Microbiol. Biotechnol.">
        <title>Uncovering carbohydrate metabolism through a genotype-phenotype association study of 56 lactic acid bacteria genomes.</title>
        <authorList>
            <person name="Buron-Moles G."/>
            <person name="Chailyan A."/>
            <person name="Dolejs I."/>
            <person name="Forster J."/>
            <person name="Miks M.H."/>
        </authorList>
    </citation>
    <scope>NUCLEOTIDE SEQUENCE [LARGE SCALE GENOMIC DNA]</scope>
    <source>
        <strain evidence="2 4">DSM 10551</strain>
    </source>
</reference>
<keyword evidence="4" id="KW-1185">Reference proteome</keyword>
<dbReference type="AlphaFoldDB" id="A0A224V4Z5"/>
<dbReference type="Proteomes" id="UP000214739">
    <property type="component" value="Unassembled WGS sequence"/>
</dbReference>
<dbReference type="EMBL" id="PUFL01000052">
    <property type="protein sequence ID" value="TDG91684.1"/>
    <property type="molecule type" value="Genomic_DNA"/>
</dbReference>
<evidence type="ECO:0000313" key="2">
    <source>
        <dbReference type="EMBL" id="TDG91684.1"/>
    </source>
</evidence>
<protein>
    <submittedName>
        <fullName evidence="1">Uncharacterized protein</fullName>
    </submittedName>
</protein>
<reference evidence="2" key="3">
    <citation type="submission" date="2019-02" db="EMBL/GenBank/DDBJ databases">
        <authorList>
            <person name="Buron G."/>
            <person name="Chaylann A."/>
            <person name="Dolejs I."/>
            <person name="Forster J."/>
            <person name="Miks M.H."/>
        </authorList>
    </citation>
    <scope>NUCLEOTIDE SEQUENCE</scope>
    <source>
        <strain evidence="2">DSM 10551</strain>
    </source>
</reference>
<gene>
    <name evidence="2" type="ORF">C5L28_000256</name>
    <name evidence="1" type="ORF">LPKJCM_01166</name>
</gene>